<sequence length="460" mass="51698">ERCGEGLSFDPPNPSQRHAAILEAFLLVSQLEKQVIAVGVVVIEDPDPAKVETQIIDIFRRLQSIQEQQPPVAGKRDSPPHLRPHIVYGTGSPVERELVDLEIALITYSWPKLKQRMVKNKRHLNFIDVVADVYCVLAQERIDLDSEGRDVLDTLQKSSASERDLLQEMTAAAREAAEALQRTPTRLNAVELRTNLQVNTLQKHTSLVDVWDQYTRHRLLQKGAQVRKKPDVLRWLSKVSSIREHYLHVAQIPISPTLSGLLWRGVKVVVLKNPSPVRKFSLDRDELENILVSAGCEFIAKDKSEKSIEKFLDKLAVAHGEKVTDGKLDVSITVPVHCECLLLLSCGFCHMYFAAYSEVTRVEFYSRGSHCQTGPWTLPVPGDATLSLEIRQKVTSMLLAKIKGGWSLRRGSQSSQSTAASGEVAQEDENPLDLVRQERENVRAEKLRSADRDVFCITRA</sequence>
<dbReference type="Proteomes" id="UP001219525">
    <property type="component" value="Unassembled WGS sequence"/>
</dbReference>
<organism evidence="2 3">
    <name type="scientific">Mycena pura</name>
    <dbReference type="NCBI Taxonomy" id="153505"/>
    <lineage>
        <taxon>Eukaryota</taxon>
        <taxon>Fungi</taxon>
        <taxon>Dikarya</taxon>
        <taxon>Basidiomycota</taxon>
        <taxon>Agaricomycotina</taxon>
        <taxon>Agaricomycetes</taxon>
        <taxon>Agaricomycetidae</taxon>
        <taxon>Agaricales</taxon>
        <taxon>Marasmiineae</taxon>
        <taxon>Mycenaceae</taxon>
        <taxon>Mycena</taxon>
    </lineage>
</organism>
<feature type="compositionally biased region" description="Low complexity" evidence="1">
    <location>
        <begin position="409"/>
        <end position="422"/>
    </location>
</feature>
<evidence type="ECO:0000256" key="1">
    <source>
        <dbReference type="SAM" id="MobiDB-lite"/>
    </source>
</evidence>
<evidence type="ECO:0000313" key="2">
    <source>
        <dbReference type="EMBL" id="KAJ7204038.1"/>
    </source>
</evidence>
<feature type="non-terminal residue" evidence="2">
    <location>
        <position position="1"/>
    </location>
</feature>
<feature type="non-terminal residue" evidence="2">
    <location>
        <position position="460"/>
    </location>
</feature>
<dbReference type="AlphaFoldDB" id="A0AAD6V663"/>
<feature type="region of interest" description="Disordered" evidence="1">
    <location>
        <begin position="409"/>
        <end position="432"/>
    </location>
</feature>
<dbReference type="EMBL" id="JARJCW010000048">
    <property type="protein sequence ID" value="KAJ7204038.1"/>
    <property type="molecule type" value="Genomic_DNA"/>
</dbReference>
<gene>
    <name evidence="2" type="ORF">GGX14DRAFT_460805</name>
</gene>
<reference evidence="2" key="1">
    <citation type="submission" date="2023-03" db="EMBL/GenBank/DDBJ databases">
        <title>Massive genome expansion in bonnet fungi (Mycena s.s.) driven by repeated elements and novel gene families across ecological guilds.</title>
        <authorList>
            <consortium name="Lawrence Berkeley National Laboratory"/>
            <person name="Harder C.B."/>
            <person name="Miyauchi S."/>
            <person name="Viragh M."/>
            <person name="Kuo A."/>
            <person name="Thoen E."/>
            <person name="Andreopoulos B."/>
            <person name="Lu D."/>
            <person name="Skrede I."/>
            <person name="Drula E."/>
            <person name="Henrissat B."/>
            <person name="Morin E."/>
            <person name="Kohler A."/>
            <person name="Barry K."/>
            <person name="LaButti K."/>
            <person name="Morin E."/>
            <person name="Salamov A."/>
            <person name="Lipzen A."/>
            <person name="Mereny Z."/>
            <person name="Hegedus B."/>
            <person name="Baldrian P."/>
            <person name="Stursova M."/>
            <person name="Weitz H."/>
            <person name="Taylor A."/>
            <person name="Grigoriev I.V."/>
            <person name="Nagy L.G."/>
            <person name="Martin F."/>
            <person name="Kauserud H."/>
        </authorList>
    </citation>
    <scope>NUCLEOTIDE SEQUENCE</scope>
    <source>
        <strain evidence="2">9144</strain>
    </source>
</reference>
<protein>
    <submittedName>
        <fullName evidence="2">Uncharacterized protein</fullName>
    </submittedName>
</protein>
<accession>A0AAD6V663</accession>
<keyword evidence="3" id="KW-1185">Reference proteome</keyword>
<proteinExistence type="predicted"/>
<comment type="caution">
    <text evidence="2">The sequence shown here is derived from an EMBL/GenBank/DDBJ whole genome shotgun (WGS) entry which is preliminary data.</text>
</comment>
<evidence type="ECO:0000313" key="3">
    <source>
        <dbReference type="Proteomes" id="UP001219525"/>
    </source>
</evidence>
<name>A0AAD6V663_9AGAR</name>